<feature type="domain" description="Rho-GAP" evidence="12">
    <location>
        <begin position="830"/>
        <end position="1011"/>
    </location>
</feature>
<dbReference type="PANTHER" id="PTHR45899">
    <property type="entry name" value="RHO GTPASE ACTIVATING PROTEIN AT 15B, ISOFORM C"/>
    <property type="match status" value="1"/>
</dbReference>
<keyword evidence="2" id="KW-0343">GTPase activation</keyword>
<dbReference type="CDD" id="cd13254">
    <property type="entry name" value="PH2_ARAP"/>
    <property type="match status" value="1"/>
</dbReference>
<dbReference type="SUPFAM" id="SSF47769">
    <property type="entry name" value="SAM/Pointed domain"/>
    <property type="match status" value="1"/>
</dbReference>
<dbReference type="CDD" id="cd17226">
    <property type="entry name" value="RA_ARAP1"/>
    <property type="match status" value="1"/>
</dbReference>
<dbReference type="SMART" id="SM00324">
    <property type="entry name" value="RhoGAP"/>
    <property type="match status" value="1"/>
</dbReference>
<dbReference type="InterPro" id="IPR000159">
    <property type="entry name" value="RA_dom"/>
</dbReference>
<evidence type="ECO:0000256" key="2">
    <source>
        <dbReference type="ARBA" id="ARBA00022468"/>
    </source>
</evidence>
<dbReference type="InterPro" id="IPR008936">
    <property type="entry name" value="Rho_GTPase_activation_prot"/>
</dbReference>
<dbReference type="InterPro" id="IPR052227">
    <property type="entry name" value="Arf-Rho-GAP_ANK-PH_domain"/>
</dbReference>
<dbReference type="PRINTS" id="PR00405">
    <property type="entry name" value="REVINTRACTNG"/>
</dbReference>
<sequence>MAEGGGSLPVAAWLSALHLDQYVESFQQSELWSVWDCRALTDEELTRLGVLLPGHRRRILLGLQKAFVEAPPPAGTQQPPASKPVPMKRHIFRLSAATGPEQLEPRCPVGCRPPLKFSPSLSGGSPEPPAASCSHLPALEDPSPPALGEKPPADGRTRPPLPPLPAKRHQLETKCQSLKAPPLPDRPPVLPPRAQNHSEFKGIPSNGFLWFPCRSYIYQKRWVKLDADYLRYFDSEKDTYSKRLIPVSSISRVSSIGDQKFEVVTNNRNFVFRAENDADRNEWIRTLQEIAEERKGKAPERTLMSLATDSATELANKSGFLELRGFKHKLFVVVSEDKVFLYKNAEDYQLGIGITYIEMNVGNVKEVDRRGFDLTTPYRIFSFSADSEQEKEEWVEAMQQSITEALSNSEVAERIWAVESNRFCADCGSPKPDWASINLCVVICKRCAGEHRGLGPGITKVRSLKMDRKVWTEELIELFQQFGNMMANQFWAANVPPSEAISPSSGSQERRRFLIAKYREGKYRHYHPLFGNQEELNRALCAAVTTSDLAETQALLFCGASVTCDTGDPQCPTPLALAERSGQRLQMEFLLHNKTSEPPRLEMVCSEEKPYSVHLPSITHNGFLYKTPSMVKPISERKGPEEFSRRWCTLQDGVLSYYENNRNTVPNGEIRVEEIVCLVNNPLHAHGIESTFEVYTEADRLYLFGLESPDSAREWLKSIAKSFVHPCAEGLLALDFERLGRLHYKGGLTLEHAQEGWFALVGSTLHVCSEDGCRQEPLQLRKLQELSIQGDHEVLVLVERRRTLYIQGERKLDFLGWVHAIQKAAGSSGDTLSEQQLTESDVPLLVDRCIDYITQCGLTSEGIYRKSGQNSKTTSLLEALQRDARRVRLKEGEHQVDDVANTLKRFFRDLGDGLFTRRWAPDWLWATALEDEEAKVGEYRQLLAALPPVNRATLKALINHLFRIQCFSGENQMTTHNLAIVFGPTLFQTDGKDYKAGRVVEDLISHYVEIFNVNDQEMKKQQDEITAIMKMREASSSGTQQAGDFICTVYLEEKKTETEQHVKIPATMTAEELTFEILDRRKIVMKEKDYWSCFEVNEREEAERPLHYSEKVLPILHCLGTESYLVVKKQMSMENMLIYLASRVGDCKHGMMKFREERNLLGLGLSTGFHDRYFILSHSWLRLYKEVRQRGWGWSHKPEKEWPVRNLKVYLGVKKKLRPPTWYLCCDTQADLREWFATFLQVQNGGSLWPLEHPKMRVAQPQQDARLGNISLIPLRGNESEMRNSVAAFATDPLTVSDPGHWMALHAGLHPSCIT</sequence>
<dbReference type="GO" id="GO:0007165">
    <property type="term" value="P:signal transduction"/>
    <property type="evidence" value="ECO:0007669"/>
    <property type="project" value="InterPro"/>
</dbReference>
<evidence type="ECO:0000256" key="1">
    <source>
        <dbReference type="ARBA" id="ARBA00004496"/>
    </source>
</evidence>
<keyword evidence="6" id="KW-0863">Zinc-finger</keyword>
<evidence type="ECO:0000256" key="6">
    <source>
        <dbReference type="PROSITE-ProRule" id="PRU00288"/>
    </source>
</evidence>
<dbReference type="SUPFAM" id="SSF50729">
    <property type="entry name" value="PH domain-like"/>
    <property type="match status" value="5"/>
</dbReference>
<dbReference type="SMART" id="SM00105">
    <property type="entry name" value="ArfGap"/>
    <property type="match status" value="1"/>
</dbReference>
<dbReference type="InterPro" id="IPR001660">
    <property type="entry name" value="SAM"/>
</dbReference>
<dbReference type="Pfam" id="PF00788">
    <property type="entry name" value="RA"/>
    <property type="match status" value="1"/>
</dbReference>
<dbReference type="Gene3D" id="1.10.150.50">
    <property type="entry name" value="Transcription Factor, Ets-1"/>
    <property type="match status" value="1"/>
</dbReference>
<feature type="domain" description="PH" evidence="8">
    <location>
        <begin position="314"/>
        <end position="403"/>
    </location>
</feature>
<dbReference type="Proteomes" id="UP000694410">
    <property type="component" value="Unplaced"/>
</dbReference>
<protein>
    <submittedName>
        <fullName evidence="13">ArfGAP with RhoGAP domain, ankyrin repeat and PH domain 1</fullName>
    </submittedName>
</protein>
<dbReference type="PANTHER" id="PTHR45899:SF3">
    <property type="entry name" value="ARF-GAP WITH RHO-GAP DOMAIN, ANK REPEAT AND PH DOMAIN-CONTAINING PROTEIN 1"/>
    <property type="match status" value="1"/>
</dbReference>
<feature type="domain" description="PH" evidence="8">
    <location>
        <begin position="202"/>
        <end position="292"/>
    </location>
</feature>
<dbReference type="InterPro" id="IPR037858">
    <property type="entry name" value="RhoGAP_ARAP"/>
</dbReference>
<comment type="subcellular location">
    <subcellularLocation>
        <location evidence="1">Cytoplasm</location>
    </subcellularLocation>
</comment>
<evidence type="ECO:0000256" key="7">
    <source>
        <dbReference type="SAM" id="MobiDB-lite"/>
    </source>
</evidence>
<dbReference type="Pfam" id="PF01412">
    <property type="entry name" value="ArfGap"/>
    <property type="match status" value="1"/>
</dbReference>
<evidence type="ECO:0000259" key="12">
    <source>
        <dbReference type="PROSITE" id="PS50238"/>
    </source>
</evidence>
<dbReference type="InterPro" id="IPR001849">
    <property type="entry name" value="PH_domain"/>
</dbReference>
<dbReference type="SUPFAM" id="SSF57863">
    <property type="entry name" value="ArfGap/RecO-like zinc finger"/>
    <property type="match status" value="1"/>
</dbReference>
<dbReference type="InterPro" id="IPR013761">
    <property type="entry name" value="SAM/pointed_sf"/>
</dbReference>
<dbReference type="CDD" id="cd04385">
    <property type="entry name" value="RhoGAP_ARAP"/>
    <property type="match status" value="1"/>
</dbReference>
<dbReference type="GO" id="GO:0005737">
    <property type="term" value="C:cytoplasm"/>
    <property type="evidence" value="ECO:0007669"/>
    <property type="project" value="UniProtKB-SubCell"/>
</dbReference>
<evidence type="ECO:0000256" key="3">
    <source>
        <dbReference type="ARBA" id="ARBA00022490"/>
    </source>
</evidence>
<dbReference type="CDD" id="cd08837">
    <property type="entry name" value="ArfGap_ARAP"/>
    <property type="match status" value="1"/>
</dbReference>
<reference evidence="13" key="2">
    <citation type="submission" date="2025-09" db="UniProtKB">
        <authorList>
            <consortium name="Ensembl"/>
        </authorList>
    </citation>
    <scope>IDENTIFICATION</scope>
</reference>
<dbReference type="InterPro" id="IPR037278">
    <property type="entry name" value="ARFGAP/RecO"/>
</dbReference>
<proteinExistence type="predicted"/>
<dbReference type="Gene3D" id="2.30.29.30">
    <property type="entry name" value="Pleckstrin-homology domain (PH domain)/Phosphotyrosine-binding domain (PTB)"/>
    <property type="match status" value="3"/>
</dbReference>
<evidence type="ECO:0000259" key="8">
    <source>
        <dbReference type="PROSITE" id="PS50003"/>
    </source>
</evidence>
<dbReference type="CDD" id="cd13256">
    <property type="entry name" value="PH3_ARAP"/>
    <property type="match status" value="1"/>
</dbReference>
<keyword evidence="3" id="KW-0963">Cytoplasm</keyword>
<evidence type="ECO:0000259" key="9">
    <source>
        <dbReference type="PROSITE" id="PS50105"/>
    </source>
</evidence>
<dbReference type="InterPro" id="IPR001164">
    <property type="entry name" value="ArfGAP_dom"/>
</dbReference>
<dbReference type="Pfam" id="PF00169">
    <property type="entry name" value="PH"/>
    <property type="match status" value="2"/>
</dbReference>
<feature type="domain" description="PH" evidence="8">
    <location>
        <begin position="617"/>
        <end position="724"/>
    </location>
</feature>
<dbReference type="SMART" id="SM00233">
    <property type="entry name" value="PH"/>
    <property type="match status" value="5"/>
</dbReference>
<evidence type="ECO:0000256" key="5">
    <source>
        <dbReference type="ARBA" id="ARBA00022737"/>
    </source>
</evidence>
<feature type="region of interest" description="Disordered" evidence="7">
    <location>
        <begin position="118"/>
        <end position="188"/>
    </location>
</feature>
<feature type="domain" description="SAM" evidence="9">
    <location>
        <begin position="10"/>
        <end position="69"/>
    </location>
</feature>
<dbReference type="InterPro" id="IPR011993">
    <property type="entry name" value="PH-like_dom_sf"/>
</dbReference>
<dbReference type="PROSITE" id="PS50238">
    <property type="entry name" value="RHOGAP"/>
    <property type="match status" value="1"/>
</dbReference>
<gene>
    <name evidence="13" type="primary">ARAP1</name>
</gene>
<feature type="domain" description="PH" evidence="8">
    <location>
        <begin position="735"/>
        <end position="826"/>
    </location>
</feature>
<keyword evidence="14" id="KW-1185">Reference proteome</keyword>
<dbReference type="GO" id="GO:0008270">
    <property type="term" value="F:zinc ion binding"/>
    <property type="evidence" value="ECO:0007669"/>
    <property type="project" value="UniProtKB-KW"/>
</dbReference>
<keyword evidence="5" id="KW-0677">Repeat</keyword>
<dbReference type="Ensembl" id="ENSCCET00000030219.1">
    <property type="protein sequence ID" value="ENSCCEP00000019922.1"/>
    <property type="gene ID" value="ENSCCEG00000018045.1"/>
</dbReference>
<dbReference type="Gene3D" id="3.10.20.90">
    <property type="entry name" value="Phosphatidylinositol 3-kinase Catalytic Subunit, Chain A, domain 1"/>
    <property type="match status" value="1"/>
</dbReference>
<name>A0A8C0VDA2_CYACU</name>
<dbReference type="Pfam" id="PF00536">
    <property type="entry name" value="SAM_1"/>
    <property type="match status" value="1"/>
</dbReference>
<accession>A0A8C0VDA2</accession>
<dbReference type="GO" id="GO:0005547">
    <property type="term" value="F:phosphatidylinositol-3,4,5-trisphosphate binding"/>
    <property type="evidence" value="ECO:0007669"/>
    <property type="project" value="InterPro"/>
</dbReference>
<dbReference type="Gene3D" id="1.10.555.10">
    <property type="entry name" value="Rho GTPase activation protein"/>
    <property type="match status" value="1"/>
</dbReference>
<feature type="domain" description="Ras-associating" evidence="11">
    <location>
        <begin position="1043"/>
        <end position="1132"/>
    </location>
</feature>
<dbReference type="PROSITE" id="PS50200">
    <property type="entry name" value="RA"/>
    <property type="match status" value="1"/>
</dbReference>
<dbReference type="InterPro" id="IPR038508">
    <property type="entry name" value="ArfGAP_dom_sf"/>
</dbReference>
<dbReference type="PROSITE" id="PS50003">
    <property type="entry name" value="PH_DOMAIN"/>
    <property type="match status" value="4"/>
</dbReference>
<dbReference type="Pfam" id="PF00620">
    <property type="entry name" value="RhoGAP"/>
    <property type="match status" value="1"/>
</dbReference>
<dbReference type="SMART" id="SM00454">
    <property type="entry name" value="SAM"/>
    <property type="match status" value="1"/>
</dbReference>
<dbReference type="GO" id="GO:0008360">
    <property type="term" value="P:regulation of cell shape"/>
    <property type="evidence" value="ECO:0007669"/>
    <property type="project" value="TreeGrafter"/>
</dbReference>
<evidence type="ECO:0000256" key="4">
    <source>
        <dbReference type="ARBA" id="ARBA00022553"/>
    </source>
</evidence>
<keyword evidence="6" id="KW-0479">Metal-binding</keyword>
<feature type="compositionally biased region" description="Low complexity" evidence="7">
    <location>
        <begin position="118"/>
        <end position="134"/>
    </location>
</feature>
<dbReference type="InterPro" id="IPR000198">
    <property type="entry name" value="RhoGAP_dom"/>
</dbReference>
<evidence type="ECO:0000313" key="13">
    <source>
        <dbReference type="Ensembl" id="ENSCCEP00000019922.1"/>
    </source>
</evidence>
<dbReference type="Gene3D" id="1.10.220.150">
    <property type="entry name" value="Arf GTPase activating protein"/>
    <property type="match status" value="1"/>
</dbReference>
<dbReference type="GO" id="GO:0005096">
    <property type="term" value="F:GTPase activator activity"/>
    <property type="evidence" value="ECO:0007669"/>
    <property type="project" value="UniProtKB-KW"/>
</dbReference>
<reference evidence="13" key="1">
    <citation type="submission" date="2025-08" db="UniProtKB">
        <authorList>
            <consortium name="Ensembl"/>
        </authorList>
    </citation>
    <scope>IDENTIFICATION</scope>
</reference>
<evidence type="ECO:0000313" key="14">
    <source>
        <dbReference type="Proteomes" id="UP000694410"/>
    </source>
</evidence>
<organism evidence="13 14">
    <name type="scientific">Cyanistes caeruleus</name>
    <name type="common">Eurasian blue tit</name>
    <name type="synonym">Parus caeruleus</name>
    <dbReference type="NCBI Taxonomy" id="156563"/>
    <lineage>
        <taxon>Eukaryota</taxon>
        <taxon>Metazoa</taxon>
        <taxon>Chordata</taxon>
        <taxon>Craniata</taxon>
        <taxon>Vertebrata</taxon>
        <taxon>Euteleostomi</taxon>
        <taxon>Archelosauria</taxon>
        <taxon>Archosauria</taxon>
        <taxon>Dinosauria</taxon>
        <taxon>Saurischia</taxon>
        <taxon>Theropoda</taxon>
        <taxon>Coelurosauria</taxon>
        <taxon>Aves</taxon>
        <taxon>Neognathae</taxon>
        <taxon>Neoaves</taxon>
        <taxon>Telluraves</taxon>
        <taxon>Australaves</taxon>
        <taxon>Passeriformes</taxon>
        <taxon>Paridae</taxon>
        <taxon>Cyanistes</taxon>
    </lineage>
</organism>
<keyword evidence="6" id="KW-0862">Zinc</keyword>
<evidence type="ECO:0000259" key="10">
    <source>
        <dbReference type="PROSITE" id="PS50115"/>
    </source>
</evidence>
<dbReference type="FunFam" id="2.30.29.30:FF:000170">
    <property type="entry name" value="Arf-GAP with Rho-GAP domain, ANK repeat and PH domain-containing protein 1"/>
    <property type="match status" value="1"/>
</dbReference>
<dbReference type="PROSITE" id="PS50105">
    <property type="entry name" value="SAM_DOMAIN"/>
    <property type="match status" value="1"/>
</dbReference>
<dbReference type="SUPFAM" id="SSF48350">
    <property type="entry name" value="GTPase activation domain, GAP"/>
    <property type="match status" value="1"/>
</dbReference>
<dbReference type="PROSITE" id="PS50115">
    <property type="entry name" value="ARFGAP"/>
    <property type="match status" value="1"/>
</dbReference>
<keyword evidence="4" id="KW-0597">Phosphoprotein</keyword>
<feature type="domain" description="Arf-GAP" evidence="10">
    <location>
        <begin position="409"/>
        <end position="534"/>
    </location>
</feature>
<evidence type="ECO:0000259" key="11">
    <source>
        <dbReference type="PROSITE" id="PS50200"/>
    </source>
</evidence>